<dbReference type="EMBL" id="LGUF01000007">
    <property type="protein sequence ID" value="KON86247.1"/>
    <property type="molecule type" value="Genomic_DNA"/>
</dbReference>
<organism evidence="2 3">
    <name type="scientific">Sporosarcina globispora</name>
    <name type="common">Bacillus globisporus</name>
    <dbReference type="NCBI Taxonomy" id="1459"/>
    <lineage>
        <taxon>Bacteria</taxon>
        <taxon>Bacillati</taxon>
        <taxon>Bacillota</taxon>
        <taxon>Bacilli</taxon>
        <taxon>Bacillales</taxon>
        <taxon>Caryophanaceae</taxon>
        <taxon>Sporosarcina</taxon>
    </lineage>
</organism>
<protein>
    <submittedName>
        <fullName evidence="2">Uncharacterized protein</fullName>
    </submittedName>
</protein>
<name>A0A0M0G9N0_SPOGL</name>
<evidence type="ECO:0000313" key="2">
    <source>
        <dbReference type="EMBL" id="KON86247.1"/>
    </source>
</evidence>
<proteinExistence type="predicted"/>
<dbReference type="AlphaFoldDB" id="A0A0M0G9N0"/>
<dbReference type="OrthoDB" id="2575094at2"/>
<dbReference type="PATRIC" id="fig|1459.3.peg.1049"/>
<reference evidence="3" key="1">
    <citation type="submission" date="2015-07" db="EMBL/GenBank/DDBJ databases">
        <title>Fjat-10036 dsm4.</title>
        <authorList>
            <person name="Liu B."/>
            <person name="Wang J."/>
            <person name="Zhu Y."/>
            <person name="Liu G."/>
            <person name="Chen Q."/>
            <person name="Chen Z."/>
            <person name="Lan J."/>
            <person name="Che J."/>
            <person name="Ge C."/>
            <person name="Shi H."/>
            <person name="Pan Z."/>
            <person name="Liu X."/>
        </authorList>
    </citation>
    <scope>NUCLEOTIDE SEQUENCE [LARGE SCALE GENOMIC DNA]</scope>
    <source>
        <strain evidence="3">DSM 4</strain>
    </source>
</reference>
<evidence type="ECO:0000313" key="3">
    <source>
        <dbReference type="Proteomes" id="UP000037109"/>
    </source>
</evidence>
<dbReference type="RefSeq" id="WP_053433604.1">
    <property type="nucleotide sequence ID" value="NZ_LGUF01000007.1"/>
</dbReference>
<comment type="caution">
    <text evidence="2">The sequence shown here is derived from an EMBL/GenBank/DDBJ whole genome shotgun (WGS) entry which is preliminary data.</text>
</comment>
<feature type="coiled-coil region" evidence="1">
    <location>
        <begin position="122"/>
        <end position="149"/>
    </location>
</feature>
<feature type="coiled-coil region" evidence="1">
    <location>
        <begin position="39"/>
        <end position="66"/>
    </location>
</feature>
<gene>
    <name evidence="2" type="ORF">AF332_05020</name>
</gene>
<accession>A0A0M0G9N0</accession>
<sequence>MSKTIDQEIMNNFYDLELDNNEYGKEDLYRKLYVIINENNSLRKELEDKSKISEQLEGENEGLKLQLLERVDGELKILTDYNLLLEEYSKLKNSPITDQRIFELDKKIQQYKNSFIRQKDLAATLEKELKTTKKTLNKVTQQYNSLKNSKLGKLTLKYWQWRRKK</sequence>
<evidence type="ECO:0000256" key="1">
    <source>
        <dbReference type="SAM" id="Coils"/>
    </source>
</evidence>
<keyword evidence="1" id="KW-0175">Coiled coil</keyword>
<dbReference type="Proteomes" id="UP000037109">
    <property type="component" value="Unassembled WGS sequence"/>
</dbReference>
<keyword evidence="3" id="KW-1185">Reference proteome</keyword>